<protein>
    <submittedName>
        <fullName evidence="2">Uncharacterized protein</fullName>
    </submittedName>
</protein>
<evidence type="ECO:0000256" key="1">
    <source>
        <dbReference type="SAM" id="MobiDB-lite"/>
    </source>
</evidence>
<evidence type="ECO:0000313" key="2">
    <source>
        <dbReference type="EMBL" id="KNC98967.1"/>
    </source>
</evidence>
<organism evidence="2 3">
    <name type="scientific">Spizellomyces punctatus (strain DAOM BR117)</name>
    <dbReference type="NCBI Taxonomy" id="645134"/>
    <lineage>
        <taxon>Eukaryota</taxon>
        <taxon>Fungi</taxon>
        <taxon>Fungi incertae sedis</taxon>
        <taxon>Chytridiomycota</taxon>
        <taxon>Chytridiomycota incertae sedis</taxon>
        <taxon>Chytridiomycetes</taxon>
        <taxon>Spizellomycetales</taxon>
        <taxon>Spizellomycetaceae</taxon>
        <taxon>Spizellomyces</taxon>
    </lineage>
</organism>
<reference evidence="2 3" key="1">
    <citation type="submission" date="2009-08" db="EMBL/GenBank/DDBJ databases">
        <title>The Genome Sequence of Spizellomyces punctatus strain DAOM BR117.</title>
        <authorList>
            <consortium name="The Broad Institute Genome Sequencing Platform"/>
            <person name="Russ C."/>
            <person name="Cuomo C."/>
            <person name="Shea T."/>
            <person name="Young S.K."/>
            <person name="Zeng Q."/>
            <person name="Koehrsen M."/>
            <person name="Haas B."/>
            <person name="Borodovsky M."/>
            <person name="Guigo R."/>
            <person name="Alvarado L."/>
            <person name="Berlin A."/>
            <person name="Bochicchio J."/>
            <person name="Borenstein D."/>
            <person name="Chapman S."/>
            <person name="Chen Z."/>
            <person name="Engels R."/>
            <person name="Freedman E."/>
            <person name="Gellesch M."/>
            <person name="Goldberg J."/>
            <person name="Griggs A."/>
            <person name="Gujja S."/>
            <person name="Heiman D."/>
            <person name="Hepburn T."/>
            <person name="Howarth C."/>
            <person name="Jen D."/>
            <person name="Larson L."/>
            <person name="Lewis B."/>
            <person name="Mehta T."/>
            <person name="Park D."/>
            <person name="Pearson M."/>
            <person name="Roberts A."/>
            <person name="Saif S."/>
            <person name="Shenoy N."/>
            <person name="Sisk P."/>
            <person name="Stolte C."/>
            <person name="Sykes S."/>
            <person name="Thomson T."/>
            <person name="Walk T."/>
            <person name="White J."/>
            <person name="Yandava C."/>
            <person name="Burger G."/>
            <person name="Gray M.W."/>
            <person name="Holland P.W.H."/>
            <person name="King N."/>
            <person name="Lang F.B.F."/>
            <person name="Roger A.J."/>
            <person name="Ruiz-Trillo I."/>
            <person name="Lander E."/>
            <person name="Nusbaum C."/>
        </authorList>
    </citation>
    <scope>NUCLEOTIDE SEQUENCE [LARGE SCALE GENOMIC DNA]</scope>
    <source>
        <strain evidence="2 3">DAOM BR117</strain>
    </source>
</reference>
<feature type="compositionally biased region" description="Low complexity" evidence="1">
    <location>
        <begin position="16"/>
        <end position="33"/>
    </location>
</feature>
<dbReference type="VEuPathDB" id="FungiDB:SPPG_05923"/>
<evidence type="ECO:0000313" key="3">
    <source>
        <dbReference type="Proteomes" id="UP000053201"/>
    </source>
</evidence>
<dbReference type="RefSeq" id="XP_016607007.1">
    <property type="nucleotide sequence ID" value="XM_016754131.1"/>
</dbReference>
<dbReference type="GeneID" id="27689265"/>
<gene>
    <name evidence="2" type="ORF">SPPG_05923</name>
</gene>
<keyword evidence="3" id="KW-1185">Reference proteome</keyword>
<dbReference type="EMBL" id="KQ257459">
    <property type="protein sequence ID" value="KNC98967.1"/>
    <property type="molecule type" value="Genomic_DNA"/>
</dbReference>
<feature type="region of interest" description="Disordered" evidence="1">
    <location>
        <begin position="1"/>
        <end position="35"/>
    </location>
</feature>
<dbReference type="InParanoid" id="A0A0L0HCS4"/>
<dbReference type="AlphaFoldDB" id="A0A0L0HCS4"/>
<proteinExistence type="predicted"/>
<dbReference type="Proteomes" id="UP000053201">
    <property type="component" value="Unassembled WGS sequence"/>
</dbReference>
<name>A0A0L0HCS4_SPIPD</name>
<sequence>MENTNMLLRPPSRAGSDASDTTISLSDSSWSSSEFGPPTILRRTLTGMRPLVFGGEMSFEMVPDPDERDYNSDDDKGPVVIDSSAREGMLEQIPVTEEQWNEFVTATNRPMYGDDEEEMYAGWDLEDSQDYDPNGSAVQSMLRYAHSMAVMSSMYQFDNSNPVQSGHHTRYGNQVRRRRRPDIRVVTTHSATNWPQSPTMATSPCSSVSSAMTCLPSPTESTSYVPWVSSLPTPLDQFLGYINSHAQASAFATCFQTRLSHLYDRALDANGTFIGTMAMKEDMVALEGAIDLLRRLAPVGR</sequence>
<accession>A0A0L0HCS4</accession>
<dbReference type="OrthoDB" id="10314063at2759"/>